<evidence type="ECO:0008006" key="2">
    <source>
        <dbReference type="Google" id="ProtNLM"/>
    </source>
</evidence>
<dbReference type="Pfam" id="PF04340">
    <property type="entry name" value="DUF484"/>
    <property type="match status" value="1"/>
</dbReference>
<feature type="non-terminal residue" evidence="1">
    <location>
        <position position="197"/>
    </location>
</feature>
<sequence>MTNQVNEQKKDAELPGEHQVVDYLISHPEFFMDNALLLHNLEIPHESGGAISLVERQVALLRDKNQHFEDRLREMVDAVHDNQRLHDSLHRLSINLFATDCLDDILGVVDDELRHKLGTDFVYFRLTSDAVLASSEQGKARGHTHVPRDDEVLALFDALIETKQIQCGLFSDEQVRQLFMEDAAEVASMAVIPISDA</sequence>
<reference evidence="1" key="1">
    <citation type="submission" date="2018-06" db="EMBL/GenBank/DDBJ databases">
        <authorList>
            <person name="Zhirakovskaya E."/>
        </authorList>
    </citation>
    <scope>NUCLEOTIDE SEQUENCE</scope>
</reference>
<name>A0A3B0X9D8_9ZZZZ</name>
<accession>A0A3B0X9D8</accession>
<organism evidence="1">
    <name type="scientific">hydrothermal vent metagenome</name>
    <dbReference type="NCBI Taxonomy" id="652676"/>
    <lineage>
        <taxon>unclassified sequences</taxon>
        <taxon>metagenomes</taxon>
        <taxon>ecological metagenomes</taxon>
    </lineage>
</organism>
<dbReference type="PANTHER" id="PTHR38765:SF1">
    <property type="entry name" value="DUF484 DOMAIN-CONTAINING PROTEIN"/>
    <property type="match status" value="1"/>
</dbReference>
<dbReference type="InterPro" id="IPR007435">
    <property type="entry name" value="DUF484"/>
</dbReference>
<evidence type="ECO:0000313" key="1">
    <source>
        <dbReference type="EMBL" id="VAW60082.1"/>
    </source>
</evidence>
<dbReference type="PANTHER" id="PTHR38765">
    <property type="entry name" value="DUF484 DOMAIN-CONTAINING PROTEIN"/>
    <property type="match status" value="1"/>
</dbReference>
<proteinExistence type="predicted"/>
<protein>
    <recommendedName>
        <fullName evidence="2">DUF484 domain-containing protein</fullName>
    </recommendedName>
</protein>
<dbReference type="InterPro" id="IPR029016">
    <property type="entry name" value="GAF-like_dom_sf"/>
</dbReference>
<dbReference type="AlphaFoldDB" id="A0A3B0X9D8"/>
<gene>
    <name evidence="1" type="ORF">MNBD_GAMMA11-1298</name>
</gene>
<dbReference type="EMBL" id="UOFG01000107">
    <property type="protein sequence ID" value="VAW60082.1"/>
    <property type="molecule type" value="Genomic_DNA"/>
</dbReference>
<dbReference type="Gene3D" id="3.30.450.40">
    <property type="match status" value="1"/>
</dbReference>